<feature type="non-terminal residue" evidence="3">
    <location>
        <position position="97"/>
    </location>
</feature>
<evidence type="ECO:0000313" key="3">
    <source>
        <dbReference type="EMBL" id="GAH73190.1"/>
    </source>
</evidence>
<dbReference type="PANTHER" id="PTHR32154:SF30">
    <property type="entry name" value="2-OXOACID OXIDOREDUCTASE (FERREDOXIN)"/>
    <property type="match status" value="1"/>
</dbReference>
<dbReference type="SUPFAM" id="SSF52518">
    <property type="entry name" value="Thiamin diphosphate-binding fold (THDP-binding)"/>
    <property type="match status" value="1"/>
</dbReference>
<name>X1IV90_9ZZZZ</name>
<evidence type="ECO:0000259" key="2">
    <source>
        <dbReference type="Pfam" id="PF01855"/>
    </source>
</evidence>
<organism evidence="3">
    <name type="scientific">marine sediment metagenome</name>
    <dbReference type="NCBI Taxonomy" id="412755"/>
    <lineage>
        <taxon>unclassified sequences</taxon>
        <taxon>metagenomes</taxon>
        <taxon>ecological metagenomes</taxon>
    </lineage>
</organism>
<dbReference type="AlphaFoldDB" id="X1IV90"/>
<reference evidence="3" key="1">
    <citation type="journal article" date="2014" name="Front. Microbiol.">
        <title>High frequency of phylogenetically diverse reductive dehalogenase-homologous genes in deep subseafloor sedimentary metagenomes.</title>
        <authorList>
            <person name="Kawai M."/>
            <person name="Futagami T."/>
            <person name="Toyoda A."/>
            <person name="Takaki Y."/>
            <person name="Nishi S."/>
            <person name="Hori S."/>
            <person name="Arai W."/>
            <person name="Tsubouchi T."/>
            <person name="Morono Y."/>
            <person name="Uchiyama I."/>
            <person name="Ito T."/>
            <person name="Fujiyama A."/>
            <person name="Inagaki F."/>
            <person name="Takami H."/>
        </authorList>
    </citation>
    <scope>NUCLEOTIDE SEQUENCE</scope>
    <source>
        <strain evidence="3">Expedition CK06-06</strain>
    </source>
</reference>
<feature type="domain" description="Pyruvate flavodoxin/ferredoxin oxidoreductase pyrimidine binding" evidence="2">
    <location>
        <begin position="16"/>
        <end position="92"/>
    </location>
</feature>
<keyword evidence="1" id="KW-0560">Oxidoreductase</keyword>
<comment type="caution">
    <text evidence="3">The sequence shown here is derived from an EMBL/GenBank/DDBJ whole genome shotgun (WGS) entry which is preliminary data.</text>
</comment>
<dbReference type="InterPro" id="IPR029061">
    <property type="entry name" value="THDP-binding"/>
</dbReference>
<dbReference type="Gene3D" id="3.40.50.970">
    <property type="match status" value="1"/>
</dbReference>
<accession>X1IV90</accession>
<dbReference type="CDD" id="cd07034">
    <property type="entry name" value="TPP_PYR_PFOR_IOR-alpha_like"/>
    <property type="match status" value="1"/>
</dbReference>
<dbReference type="GO" id="GO:0006979">
    <property type="term" value="P:response to oxidative stress"/>
    <property type="evidence" value="ECO:0007669"/>
    <property type="project" value="TreeGrafter"/>
</dbReference>
<protein>
    <recommendedName>
        <fullName evidence="2">Pyruvate flavodoxin/ferredoxin oxidoreductase pyrimidine binding domain-containing protein</fullName>
    </recommendedName>
</protein>
<dbReference type="InterPro" id="IPR050722">
    <property type="entry name" value="Pyruvate:ferred/Flavod_OxRd"/>
</dbReference>
<dbReference type="Pfam" id="PF01855">
    <property type="entry name" value="POR_N"/>
    <property type="match status" value="1"/>
</dbReference>
<evidence type="ECO:0000256" key="1">
    <source>
        <dbReference type="ARBA" id="ARBA00023002"/>
    </source>
</evidence>
<dbReference type="GO" id="GO:0016491">
    <property type="term" value="F:oxidoreductase activity"/>
    <property type="evidence" value="ECO:0007669"/>
    <property type="project" value="UniProtKB-KW"/>
</dbReference>
<sequence length="97" mass="10019">MKGEKKFLAGLAAVAEAAMLADVDVISSFPIRPYTGLMVDLSKKVADGKLDAEFVHADGEHAQLSIVHGASASGARTMTGSSGVGVTYAFETYSPIS</sequence>
<dbReference type="InterPro" id="IPR002880">
    <property type="entry name" value="Pyrv_Fd/Flavodoxin_OxRdtase_N"/>
</dbReference>
<gene>
    <name evidence="3" type="ORF">S03H2_47621</name>
</gene>
<proteinExistence type="predicted"/>
<dbReference type="PANTHER" id="PTHR32154">
    <property type="entry name" value="PYRUVATE-FLAVODOXIN OXIDOREDUCTASE-RELATED"/>
    <property type="match status" value="1"/>
</dbReference>
<dbReference type="EMBL" id="BARU01029976">
    <property type="protein sequence ID" value="GAH73190.1"/>
    <property type="molecule type" value="Genomic_DNA"/>
</dbReference>